<dbReference type="OrthoDB" id="4808509at2"/>
<feature type="domain" description="SAF" evidence="1">
    <location>
        <begin position="44"/>
        <end position="106"/>
    </location>
</feature>
<dbReference type="RefSeq" id="WP_153358091.1">
    <property type="nucleotide sequence ID" value="NZ_JABGDC010000002.1"/>
</dbReference>
<comment type="caution">
    <text evidence="2">The sequence shown here is derived from an EMBL/GenBank/DDBJ whole genome shotgun (WGS) entry which is preliminary data.</text>
</comment>
<dbReference type="InterPro" id="IPR031571">
    <property type="entry name" value="RcpC_dom"/>
</dbReference>
<organism evidence="2 3">
    <name type="scientific">Modestobacter roseus</name>
    <dbReference type="NCBI Taxonomy" id="1181884"/>
    <lineage>
        <taxon>Bacteria</taxon>
        <taxon>Bacillati</taxon>
        <taxon>Actinomycetota</taxon>
        <taxon>Actinomycetes</taxon>
        <taxon>Geodermatophilales</taxon>
        <taxon>Geodermatophilaceae</taxon>
        <taxon>Modestobacter</taxon>
    </lineage>
</organism>
<dbReference type="InterPro" id="IPR013974">
    <property type="entry name" value="SAF"/>
</dbReference>
<dbReference type="SMART" id="SM00858">
    <property type="entry name" value="SAF"/>
    <property type="match status" value="1"/>
</dbReference>
<dbReference type="EMBL" id="VLKF01000001">
    <property type="protein sequence ID" value="TWH75767.1"/>
    <property type="molecule type" value="Genomic_DNA"/>
</dbReference>
<dbReference type="NCBIfam" id="TIGR03177">
    <property type="entry name" value="pilus_cpaB"/>
    <property type="match status" value="1"/>
</dbReference>
<name>A0A562IXR9_9ACTN</name>
<protein>
    <submittedName>
        <fullName evidence="2">Flp pilus assembly protein CpaB</fullName>
    </submittedName>
</protein>
<dbReference type="InterPro" id="IPR017592">
    <property type="entry name" value="Pilus_assmbl_Flp-typ_CpaB"/>
</dbReference>
<reference evidence="2 3" key="1">
    <citation type="submission" date="2019-07" db="EMBL/GenBank/DDBJ databases">
        <title>R&amp;d 2014.</title>
        <authorList>
            <person name="Klenk H.-P."/>
        </authorList>
    </citation>
    <scope>NUCLEOTIDE SEQUENCE [LARGE SCALE GENOMIC DNA]</scope>
    <source>
        <strain evidence="2 3">DSM 45764</strain>
    </source>
</reference>
<accession>A0A562IXR9</accession>
<evidence type="ECO:0000259" key="1">
    <source>
        <dbReference type="SMART" id="SM00858"/>
    </source>
</evidence>
<dbReference type="Pfam" id="PF08666">
    <property type="entry name" value="SAF"/>
    <property type="match status" value="1"/>
</dbReference>
<keyword evidence="3" id="KW-1185">Reference proteome</keyword>
<dbReference type="CDD" id="cd11614">
    <property type="entry name" value="SAF_CpaB_FlgA_like"/>
    <property type="match status" value="1"/>
</dbReference>
<gene>
    <name evidence="2" type="ORF">JD78_04332</name>
</gene>
<evidence type="ECO:0000313" key="3">
    <source>
        <dbReference type="Proteomes" id="UP000321490"/>
    </source>
</evidence>
<dbReference type="Proteomes" id="UP000321490">
    <property type="component" value="Unassembled WGS sequence"/>
</dbReference>
<evidence type="ECO:0000313" key="2">
    <source>
        <dbReference type="EMBL" id="TWH75767.1"/>
    </source>
</evidence>
<sequence>MIRLRHPRSPVHLLRQVAAASLAGLALVLALRPAPSPPAGPVTVPVVVAAVDLPAGAVLTDGELAVARLPETAAPAGATAEPDELTGQVLASPVRAGEPVTDVRLIGPGLWSATPDGQVAAPVRLADLAVATLLRPGDRVDVLSAAADDGAEPSVEVVAADALVLTTPPPARDGPLTSDAGLLVLAVDPDTAAGLAAAAATGTLTVTLGRP</sequence>
<dbReference type="AlphaFoldDB" id="A0A562IXR9"/>
<dbReference type="Pfam" id="PF16976">
    <property type="entry name" value="RcpC"/>
    <property type="match status" value="1"/>
</dbReference>
<dbReference type="Gene3D" id="3.90.1210.10">
    <property type="entry name" value="Antifreeze-like/N-acetylneuraminic acid synthase C-terminal domain"/>
    <property type="match status" value="1"/>
</dbReference>
<proteinExistence type="predicted"/>